<name>A0A8S5LYN5_9CAUD</name>
<accession>A0A8S5LYN5</accession>
<evidence type="ECO:0000313" key="1">
    <source>
        <dbReference type="EMBL" id="DAD75157.1"/>
    </source>
</evidence>
<sequence>MPVTFVVVVTNTEPSGLVIDVFFNSKSPNFMAFCVG</sequence>
<reference evidence="1" key="1">
    <citation type="journal article" date="2021" name="Proc. Natl. Acad. Sci. U.S.A.">
        <title>A Catalog of Tens of Thousands of Viruses from Human Metagenomes Reveals Hidden Associations with Chronic Diseases.</title>
        <authorList>
            <person name="Tisza M.J."/>
            <person name="Buck C.B."/>
        </authorList>
    </citation>
    <scope>NUCLEOTIDE SEQUENCE</scope>
    <source>
        <strain evidence="1">Ctkcl3</strain>
    </source>
</reference>
<proteinExistence type="predicted"/>
<protein>
    <submittedName>
        <fullName evidence="1">Uncharacterized protein</fullName>
    </submittedName>
</protein>
<dbReference type="EMBL" id="BK014775">
    <property type="protein sequence ID" value="DAD75157.1"/>
    <property type="molecule type" value="Genomic_DNA"/>
</dbReference>
<organism evidence="1">
    <name type="scientific">Siphoviridae sp. ctkcl3</name>
    <dbReference type="NCBI Taxonomy" id="2826445"/>
    <lineage>
        <taxon>Viruses</taxon>
        <taxon>Duplodnaviria</taxon>
        <taxon>Heunggongvirae</taxon>
        <taxon>Uroviricota</taxon>
        <taxon>Caudoviricetes</taxon>
    </lineage>
</organism>